<reference evidence="1" key="2">
    <citation type="submission" date="2025-09" db="UniProtKB">
        <authorList>
            <consortium name="EnsemblPlants"/>
        </authorList>
    </citation>
    <scope>IDENTIFICATION</scope>
</reference>
<evidence type="ECO:0000313" key="2">
    <source>
        <dbReference type="Proteomes" id="UP001732700"/>
    </source>
</evidence>
<keyword evidence="2" id="KW-1185">Reference proteome</keyword>
<organism evidence="1 2">
    <name type="scientific">Avena sativa</name>
    <name type="common">Oat</name>
    <dbReference type="NCBI Taxonomy" id="4498"/>
    <lineage>
        <taxon>Eukaryota</taxon>
        <taxon>Viridiplantae</taxon>
        <taxon>Streptophyta</taxon>
        <taxon>Embryophyta</taxon>
        <taxon>Tracheophyta</taxon>
        <taxon>Spermatophyta</taxon>
        <taxon>Magnoliopsida</taxon>
        <taxon>Liliopsida</taxon>
        <taxon>Poales</taxon>
        <taxon>Poaceae</taxon>
        <taxon>BOP clade</taxon>
        <taxon>Pooideae</taxon>
        <taxon>Poodae</taxon>
        <taxon>Poeae</taxon>
        <taxon>Poeae Chloroplast Group 1 (Aveneae type)</taxon>
        <taxon>Aveninae</taxon>
        <taxon>Avena</taxon>
    </lineage>
</organism>
<sequence length="280" mass="29323">MAAPFLLVGLLLIASGATAGVEDGARELPHLQLPGTPDSGRAHGSDALLDLPCTPDLGCAHGSDAPPPPSQGFIMDILSGSGCGRFADLVAATPNASNIFDEERIAAGGGGLTVFCPDDKAVAAFEPTLRALADDDRLDVLLHHASAARYGRAQLQAFDWVAVRTLAANNTQSITVRDDGDTVWLWTSCQRGAVRVIKMAVSSEEAPLAVYLVDAVLLPGHVRQKLGGGDEAAARGGSYLAWLHCCVPLWAALSWVLAVIVGYLIGGWLASSRFQDPLKH</sequence>
<reference evidence="1" key="1">
    <citation type="submission" date="2021-05" db="EMBL/GenBank/DDBJ databases">
        <authorList>
            <person name="Scholz U."/>
            <person name="Mascher M."/>
            <person name="Fiebig A."/>
        </authorList>
    </citation>
    <scope>NUCLEOTIDE SEQUENCE [LARGE SCALE GENOMIC DNA]</scope>
</reference>
<protein>
    <submittedName>
        <fullName evidence="1">Uncharacterized protein</fullName>
    </submittedName>
</protein>
<proteinExistence type="predicted"/>
<name>A0ACD6A5M7_AVESA</name>
<evidence type="ECO:0000313" key="1">
    <source>
        <dbReference type="EnsemblPlants" id="AVESA.00010b.r2.7CG0692860.1.CDS.1"/>
    </source>
</evidence>
<dbReference type="EnsemblPlants" id="AVESA.00010b.r2.7CG0692860.1">
    <property type="protein sequence ID" value="AVESA.00010b.r2.7CG0692860.1.CDS.1"/>
    <property type="gene ID" value="AVESA.00010b.r2.7CG0692860"/>
</dbReference>
<accession>A0ACD6A5M7</accession>
<dbReference type="Proteomes" id="UP001732700">
    <property type="component" value="Chromosome 7C"/>
</dbReference>